<evidence type="ECO:0000256" key="2">
    <source>
        <dbReference type="ARBA" id="ARBA00022737"/>
    </source>
</evidence>
<keyword evidence="4" id="KW-1185">Reference proteome</keyword>
<dbReference type="Gene3D" id="2.60.120.920">
    <property type="match status" value="2"/>
</dbReference>
<protein>
    <submittedName>
        <fullName evidence="5">Ribonuclease inhibitor-like</fullName>
    </submittedName>
</protein>
<evidence type="ECO:0000313" key="4">
    <source>
        <dbReference type="Proteomes" id="UP000515145"/>
    </source>
</evidence>
<dbReference type="RefSeq" id="XP_028272680.1">
    <property type="nucleotide sequence ID" value="XM_028416879.1"/>
</dbReference>
<dbReference type="SUPFAM" id="SSF52047">
    <property type="entry name" value="RNI-like"/>
    <property type="match status" value="1"/>
</dbReference>
<dbReference type="InParanoid" id="A0A6P7J7W3"/>
<dbReference type="InterPro" id="IPR032675">
    <property type="entry name" value="LRR_dom_sf"/>
</dbReference>
<feature type="region of interest" description="Disordered" evidence="3">
    <location>
        <begin position="1"/>
        <end position="23"/>
    </location>
</feature>
<proteinExistence type="predicted"/>
<dbReference type="Gene3D" id="3.80.10.10">
    <property type="entry name" value="Ribonuclease Inhibitor"/>
    <property type="match status" value="1"/>
</dbReference>
<keyword evidence="1" id="KW-0433">Leucine-rich repeat</keyword>
<evidence type="ECO:0000313" key="5">
    <source>
        <dbReference type="RefSeq" id="XP_028272680.1"/>
    </source>
</evidence>
<evidence type="ECO:0000256" key="1">
    <source>
        <dbReference type="ARBA" id="ARBA00022614"/>
    </source>
</evidence>
<dbReference type="Proteomes" id="UP000515145">
    <property type="component" value="Chromosome 10"/>
</dbReference>
<dbReference type="InterPro" id="IPR051261">
    <property type="entry name" value="NLR"/>
</dbReference>
<dbReference type="AlphaFoldDB" id="A0A6P7J7W3"/>
<dbReference type="InterPro" id="IPR001611">
    <property type="entry name" value="Leu-rich_rpt"/>
</dbReference>
<dbReference type="PROSITE" id="PS51450">
    <property type="entry name" value="LRR"/>
    <property type="match status" value="1"/>
</dbReference>
<feature type="compositionally biased region" description="Basic and acidic residues" evidence="3">
    <location>
        <begin position="1"/>
        <end position="12"/>
    </location>
</feature>
<dbReference type="InterPro" id="IPR013320">
    <property type="entry name" value="ConA-like_dom_sf"/>
</dbReference>
<dbReference type="SUPFAM" id="SSF49899">
    <property type="entry name" value="Concanavalin A-like lectins/glucanases"/>
    <property type="match status" value="1"/>
</dbReference>
<keyword evidence="2" id="KW-0677">Repeat</keyword>
<evidence type="ECO:0000256" key="3">
    <source>
        <dbReference type="SAM" id="MobiDB-lite"/>
    </source>
</evidence>
<dbReference type="PANTHER" id="PTHR24106">
    <property type="entry name" value="NACHT, LRR AND CARD DOMAINS-CONTAINING"/>
    <property type="match status" value="1"/>
</dbReference>
<dbReference type="InterPro" id="IPR043136">
    <property type="entry name" value="B30.2/SPRY_sf"/>
</dbReference>
<accession>A0A6P7J7W3</accession>
<dbReference type="OrthoDB" id="120976at2759"/>
<dbReference type="Pfam" id="PF13516">
    <property type="entry name" value="LRR_6"/>
    <property type="match status" value="3"/>
</dbReference>
<dbReference type="SMART" id="SM00368">
    <property type="entry name" value="LRR_RI"/>
    <property type="match status" value="3"/>
</dbReference>
<name>A0A6P7J7W3_9TELE</name>
<gene>
    <name evidence="5" type="primary">LOC114442988</name>
</gene>
<organism evidence="4 5">
    <name type="scientific">Parambassis ranga</name>
    <name type="common">Indian glassy fish</name>
    <dbReference type="NCBI Taxonomy" id="210632"/>
    <lineage>
        <taxon>Eukaryota</taxon>
        <taxon>Metazoa</taxon>
        <taxon>Chordata</taxon>
        <taxon>Craniata</taxon>
        <taxon>Vertebrata</taxon>
        <taxon>Euteleostomi</taxon>
        <taxon>Actinopterygii</taxon>
        <taxon>Neopterygii</taxon>
        <taxon>Teleostei</taxon>
        <taxon>Neoteleostei</taxon>
        <taxon>Acanthomorphata</taxon>
        <taxon>Ovalentaria</taxon>
        <taxon>Ambassidae</taxon>
        <taxon>Parambassis</taxon>
    </lineage>
</organism>
<reference evidence="5" key="1">
    <citation type="submission" date="2025-08" db="UniProtKB">
        <authorList>
            <consortium name="RefSeq"/>
        </authorList>
    </citation>
    <scope>IDENTIFICATION</scope>
</reference>
<sequence length="251" mass="27591">MTGSLDGRREPRPASAHLQHKSNLQQRSCEALATVLSSESSHLRELDLSNNDLQDSGVKLLSSGLENPNCTLETLRLSGCMITDEGCVSLATALRSNPSHLMELNLSYNHPGTPGMKLLSSGLENPLWKLNTLNTEPTGRPQWLKPGLGKYACVLTLDPNTADRNIFLSGDNRRATAVTEREGNESRFGRNDKSWALFASDQAFSAWHNDNSKSVLTTPSFLPKRIAVYLDWDAGTLSFYGVSSDILIHLH</sequence>
<dbReference type="GeneID" id="114442988"/>